<feature type="domain" description="MIF4G" evidence="1">
    <location>
        <begin position="211"/>
        <end position="304"/>
    </location>
</feature>
<name>A0A9D4C6Z0_DREPO</name>
<dbReference type="PANTHER" id="PTHR23253">
    <property type="entry name" value="EUKARYOTIC TRANSLATION INITIATION FACTOR 4 GAMMA"/>
    <property type="match status" value="1"/>
</dbReference>
<dbReference type="GO" id="GO:0016281">
    <property type="term" value="C:eukaryotic translation initiation factor 4F complex"/>
    <property type="evidence" value="ECO:0007669"/>
    <property type="project" value="TreeGrafter"/>
</dbReference>
<protein>
    <recommendedName>
        <fullName evidence="1">MIF4G domain-containing protein</fullName>
    </recommendedName>
</protein>
<dbReference type="Pfam" id="PF02854">
    <property type="entry name" value="MIF4G"/>
    <property type="match status" value="1"/>
</dbReference>
<reference evidence="2" key="2">
    <citation type="submission" date="2020-11" db="EMBL/GenBank/DDBJ databases">
        <authorList>
            <person name="McCartney M.A."/>
            <person name="Auch B."/>
            <person name="Kono T."/>
            <person name="Mallez S."/>
            <person name="Becker A."/>
            <person name="Gohl D.M."/>
            <person name="Silverstein K.A.T."/>
            <person name="Koren S."/>
            <person name="Bechman K.B."/>
            <person name="Herman A."/>
            <person name="Abrahante J.E."/>
            <person name="Garbe J."/>
        </authorList>
    </citation>
    <scope>NUCLEOTIDE SEQUENCE</scope>
    <source>
        <strain evidence="2">Duluth1</strain>
        <tissue evidence="2">Whole animal</tissue>
    </source>
</reference>
<dbReference type="AlphaFoldDB" id="A0A9D4C6Z0"/>
<accession>A0A9D4C6Z0</accession>
<evidence type="ECO:0000313" key="3">
    <source>
        <dbReference type="Proteomes" id="UP000828390"/>
    </source>
</evidence>
<keyword evidence="3" id="KW-1185">Reference proteome</keyword>
<organism evidence="2 3">
    <name type="scientific">Dreissena polymorpha</name>
    <name type="common">Zebra mussel</name>
    <name type="synonym">Mytilus polymorpha</name>
    <dbReference type="NCBI Taxonomy" id="45954"/>
    <lineage>
        <taxon>Eukaryota</taxon>
        <taxon>Metazoa</taxon>
        <taxon>Spiralia</taxon>
        <taxon>Lophotrochozoa</taxon>
        <taxon>Mollusca</taxon>
        <taxon>Bivalvia</taxon>
        <taxon>Autobranchia</taxon>
        <taxon>Heteroconchia</taxon>
        <taxon>Euheterodonta</taxon>
        <taxon>Imparidentia</taxon>
        <taxon>Neoheterodontei</taxon>
        <taxon>Myida</taxon>
        <taxon>Dreissenoidea</taxon>
        <taxon>Dreissenidae</taxon>
        <taxon>Dreissena</taxon>
    </lineage>
</organism>
<sequence>MCYSNNDKMNSLNASLKTDLDNSSMLQNELKRLSEAIHNTVQSADKGKAELEYIASKKGAVLIQKSETYLKKKYVEVNSILTFQAYTGVQQYLSKLSGLARIVLSKRVFAGLDSPEQVFILKGMSTSREGLEDAELDEDENHIELTFNFTPEDKKLNEKDFPLQFQRKSAATTKPKDLPDVVLHKAENAWKPGHLKPRKDADVDEATELYKKTRSILNKLTPQTFQVLISQMKQNALKIDTVSKLKGVIDIVFEKAISESNYSVAYANLCRFFAMLSVQSDSKPNEKVNFRTVLLSRCQRKFENDK</sequence>
<dbReference type="InterPro" id="IPR003890">
    <property type="entry name" value="MIF4G-like_typ-3"/>
</dbReference>
<evidence type="ECO:0000259" key="1">
    <source>
        <dbReference type="Pfam" id="PF02854"/>
    </source>
</evidence>
<dbReference type="InterPro" id="IPR016024">
    <property type="entry name" value="ARM-type_fold"/>
</dbReference>
<dbReference type="Proteomes" id="UP000828390">
    <property type="component" value="Unassembled WGS sequence"/>
</dbReference>
<comment type="caution">
    <text evidence="2">The sequence shown here is derived from an EMBL/GenBank/DDBJ whole genome shotgun (WGS) entry which is preliminary data.</text>
</comment>
<evidence type="ECO:0000313" key="2">
    <source>
        <dbReference type="EMBL" id="KAH3718297.1"/>
    </source>
</evidence>
<dbReference type="PANTHER" id="PTHR23253:SF78">
    <property type="entry name" value="EUKARYOTIC TRANSLATION INITIATION FACTOR 4G1, ISOFORM B-RELATED"/>
    <property type="match status" value="1"/>
</dbReference>
<dbReference type="SUPFAM" id="SSF48371">
    <property type="entry name" value="ARM repeat"/>
    <property type="match status" value="1"/>
</dbReference>
<gene>
    <name evidence="2" type="ORF">DPMN_061100</name>
</gene>
<dbReference type="GO" id="GO:0003743">
    <property type="term" value="F:translation initiation factor activity"/>
    <property type="evidence" value="ECO:0007669"/>
    <property type="project" value="TreeGrafter"/>
</dbReference>
<dbReference type="Gene3D" id="1.25.40.180">
    <property type="match status" value="1"/>
</dbReference>
<dbReference type="GO" id="GO:0003729">
    <property type="term" value="F:mRNA binding"/>
    <property type="evidence" value="ECO:0007669"/>
    <property type="project" value="TreeGrafter"/>
</dbReference>
<proteinExistence type="predicted"/>
<reference evidence="2" key="1">
    <citation type="journal article" date="2019" name="bioRxiv">
        <title>The Genome of the Zebra Mussel, Dreissena polymorpha: A Resource for Invasive Species Research.</title>
        <authorList>
            <person name="McCartney M.A."/>
            <person name="Auch B."/>
            <person name="Kono T."/>
            <person name="Mallez S."/>
            <person name="Zhang Y."/>
            <person name="Obille A."/>
            <person name="Becker A."/>
            <person name="Abrahante J.E."/>
            <person name="Garbe J."/>
            <person name="Badalamenti J.P."/>
            <person name="Herman A."/>
            <person name="Mangelson H."/>
            <person name="Liachko I."/>
            <person name="Sullivan S."/>
            <person name="Sone E.D."/>
            <person name="Koren S."/>
            <person name="Silverstein K.A.T."/>
            <person name="Beckman K.B."/>
            <person name="Gohl D.M."/>
        </authorList>
    </citation>
    <scope>NUCLEOTIDE SEQUENCE</scope>
    <source>
        <strain evidence="2">Duluth1</strain>
        <tissue evidence="2">Whole animal</tissue>
    </source>
</reference>
<dbReference type="EMBL" id="JAIWYP010000013">
    <property type="protein sequence ID" value="KAH3718297.1"/>
    <property type="molecule type" value="Genomic_DNA"/>
</dbReference>